<reference evidence="1" key="3">
    <citation type="submission" date="2020-12" db="UniProtKB">
        <authorList>
            <consortium name="EnsemblPlants"/>
        </authorList>
    </citation>
    <scope>IDENTIFICATION</scope>
</reference>
<sequence length="114" mass="12689">MVIGRNAVDDDSDSHPPPPLMLFFIKNGVDLSCLPLLACSPLCMQFYFHLTKPPRPSPMCAFLPVYLLSLEHSSLLCFAFAFLAPFCCPARKSLSQQNQNQFTHGDEPISVTGW</sequence>
<evidence type="ECO:0000313" key="1">
    <source>
        <dbReference type="EnsemblPlants" id="PAC:32952255.CDS.1"/>
    </source>
</evidence>
<name>A0A7I3ZJQ7_PHYPA</name>
<evidence type="ECO:0000313" key="2">
    <source>
        <dbReference type="Proteomes" id="UP000006727"/>
    </source>
</evidence>
<proteinExistence type="predicted"/>
<dbReference type="Gramene" id="Pp3c27_8070V3.3">
    <property type="protein sequence ID" value="PAC:32952255.CDS.1"/>
    <property type="gene ID" value="Pp3c27_8070"/>
</dbReference>
<organism evidence="1 2">
    <name type="scientific">Physcomitrium patens</name>
    <name type="common">Spreading-leaved earth moss</name>
    <name type="synonym">Physcomitrella patens</name>
    <dbReference type="NCBI Taxonomy" id="3218"/>
    <lineage>
        <taxon>Eukaryota</taxon>
        <taxon>Viridiplantae</taxon>
        <taxon>Streptophyta</taxon>
        <taxon>Embryophyta</taxon>
        <taxon>Bryophyta</taxon>
        <taxon>Bryophytina</taxon>
        <taxon>Bryopsida</taxon>
        <taxon>Funariidae</taxon>
        <taxon>Funariales</taxon>
        <taxon>Funariaceae</taxon>
        <taxon>Physcomitrium</taxon>
    </lineage>
</organism>
<reference evidence="1 2" key="2">
    <citation type="journal article" date="2018" name="Plant J.">
        <title>The Physcomitrella patens chromosome-scale assembly reveals moss genome structure and evolution.</title>
        <authorList>
            <person name="Lang D."/>
            <person name="Ullrich K.K."/>
            <person name="Murat F."/>
            <person name="Fuchs J."/>
            <person name="Jenkins J."/>
            <person name="Haas F.B."/>
            <person name="Piednoel M."/>
            <person name="Gundlach H."/>
            <person name="Van Bel M."/>
            <person name="Meyberg R."/>
            <person name="Vives C."/>
            <person name="Morata J."/>
            <person name="Symeonidi A."/>
            <person name="Hiss M."/>
            <person name="Muchero W."/>
            <person name="Kamisugi Y."/>
            <person name="Saleh O."/>
            <person name="Blanc G."/>
            <person name="Decker E.L."/>
            <person name="van Gessel N."/>
            <person name="Grimwood J."/>
            <person name="Hayes R.D."/>
            <person name="Graham S.W."/>
            <person name="Gunter L.E."/>
            <person name="McDaniel S.F."/>
            <person name="Hoernstein S.N.W."/>
            <person name="Larsson A."/>
            <person name="Li F.W."/>
            <person name="Perroud P.F."/>
            <person name="Phillips J."/>
            <person name="Ranjan P."/>
            <person name="Rokshar D.S."/>
            <person name="Rothfels C.J."/>
            <person name="Schneider L."/>
            <person name="Shu S."/>
            <person name="Stevenson D.W."/>
            <person name="Thummler F."/>
            <person name="Tillich M."/>
            <person name="Villarreal Aguilar J.C."/>
            <person name="Widiez T."/>
            <person name="Wong G.K."/>
            <person name="Wymore A."/>
            <person name="Zhang Y."/>
            <person name="Zimmer A.D."/>
            <person name="Quatrano R.S."/>
            <person name="Mayer K.F.X."/>
            <person name="Goodstein D."/>
            <person name="Casacuberta J.M."/>
            <person name="Vandepoele K."/>
            <person name="Reski R."/>
            <person name="Cuming A.C."/>
            <person name="Tuskan G.A."/>
            <person name="Maumus F."/>
            <person name="Salse J."/>
            <person name="Schmutz J."/>
            <person name="Rensing S.A."/>
        </authorList>
    </citation>
    <scope>NUCLEOTIDE SEQUENCE [LARGE SCALE GENOMIC DNA]</scope>
    <source>
        <strain evidence="1 2">cv. Gransden 2004</strain>
    </source>
</reference>
<protein>
    <submittedName>
        <fullName evidence="1">Uncharacterized protein</fullName>
    </submittedName>
</protein>
<dbReference type="EMBL" id="ABEU02000027">
    <property type="status" value="NOT_ANNOTATED_CDS"/>
    <property type="molecule type" value="Genomic_DNA"/>
</dbReference>
<dbReference type="EnsemblPlants" id="Pp3c27_8070V3.3">
    <property type="protein sequence ID" value="PAC:32952255.CDS.1"/>
    <property type="gene ID" value="Pp3c27_8070"/>
</dbReference>
<dbReference type="AlphaFoldDB" id="A0A7I3ZJQ7"/>
<keyword evidence="2" id="KW-1185">Reference proteome</keyword>
<dbReference type="Proteomes" id="UP000006727">
    <property type="component" value="Chromosome 27"/>
</dbReference>
<reference evidence="1 2" key="1">
    <citation type="journal article" date="2008" name="Science">
        <title>The Physcomitrella genome reveals evolutionary insights into the conquest of land by plants.</title>
        <authorList>
            <person name="Rensing S."/>
            <person name="Lang D."/>
            <person name="Zimmer A."/>
            <person name="Terry A."/>
            <person name="Salamov A."/>
            <person name="Shapiro H."/>
            <person name="Nishiyama T."/>
            <person name="Perroud P.-F."/>
            <person name="Lindquist E."/>
            <person name="Kamisugi Y."/>
            <person name="Tanahashi T."/>
            <person name="Sakakibara K."/>
            <person name="Fujita T."/>
            <person name="Oishi K."/>
            <person name="Shin-I T."/>
            <person name="Kuroki Y."/>
            <person name="Toyoda A."/>
            <person name="Suzuki Y."/>
            <person name="Hashimoto A."/>
            <person name="Yamaguchi K."/>
            <person name="Sugano A."/>
            <person name="Kohara Y."/>
            <person name="Fujiyama A."/>
            <person name="Anterola A."/>
            <person name="Aoki S."/>
            <person name="Ashton N."/>
            <person name="Barbazuk W.B."/>
            <person name="Barker E."/>
            <person name="Bennetzen J."/>
            <person name="Bezanilla M."/>
            <person name="Blankenship R."/>
            <person name="Cho S.H."/>
            <person name="Dutcher S."/>
            <person name="Estelle M."/>
            <person name="Fawcett J.A."/>
            <person name="Gundlach H."/>
            <person name="Hanada K."/>
            <person name="Heyl A."/>
            <person name="Hicks K.A."/>
            <person name="Hugh J."/>
            <person name="Lohr M."/>
            <person name="Mayer K."/>
            <person name="Melkozernov A."/>
            <person name="Murata T."/>
            <person name="Nelson D."/>
            <person name="Pils B."/>
            <person name="Prigge M."/>
            <person name="Reiss B."/>
            <person name="Renner T."/>
            <person name="Rombauts S."/>
            <person name="Rushton P."/>
            <person name="Sanderfoot A."/>
            <person name="Schween G."/>
            <person name="Shiu S.-H."/>
            <person name="Stueber K."/>
            <person name="Theodoulou F.L."/>
            <person name="Tu H."/>
            <person name="Van de Peer Y."/>
            <person name="Verrier P.J."/>
            <person name="Waters E."/>
            <person name="Wood A."/>
            <person name="Yang L."/>
            <person name="Cove D."/>
            <person name="Cuming A."/>
            <person name="Hasebe M."/>
            <person name="Lucas S."/>
            <person name="Mishler D.B."/>
            <person name="Reski R."/>
            <person name="Grigoriev I."/>
            <person name="Quatrano R.S."/>
            <person name="Boore J.L."/>
        </authorList>
    </citation>
    <scope>NUCLEOTIDE SEQUENCE [LARGE SCALE GENOMIC DNA]</scope>
    <source>
        <strain evidence="1 2">cv. Gransden 2004</strain>
    </source>
</reference>
<accession>A0A7I3ZJQ7</accession>